<dbReference type="GO" id="GO:0004497">
    <property type="term" value="F:monooxygenase activity"/>
    <property type="evidence" value="ECO:0007669"/>
    <property type="project" value="UniProtKB-KW"/>
</dbReference>
<protein>
    <recommendedName>
        <fullName evidence="12">Cytochrome P450</fullName>
    </recommendedName>
</protein>
<dbReference type="EMBL" id="JARYMX010000002">
    <property type="protein sequence ID" value="KAJ9563974.1"/>
    <property type="molecule type" value="Genomic_DNA"/>
</dbReference>
<keyword evidence="3 8" id="KW-0349">Heme</keyword>
<sequence length="512" mass="57644">MKMRANFFLLIPCFLVSFYNLSLPLLFFTSLLSLLPLFVKLWLVPGGFAWRNPELNPGKIPGPVGWPFLGILPVLGSHAHRKLAALASSMGATRLMAFSLGSTRVVITSHPETAKEILCGSAFSDRPVKESARLLMFERAIGFAPSGKYWRHLRRIAMNQMFSPKRVSSLEGVRQRVCDEMTEKVSKEMAGEKRIVGLRGILQRGSLRNVMESVFGGGLGFEREEKLGFMVKEGYELIGEFQWGTIFQLGGVKRRCHRLTLKVKGVVGQIVEERRREGGGNIDNARNDFLSLLLSLPTEDQLSDADMVAVLWEMIFRGTDTVAILLEWIMARMVLHQDIQTKAQEEIDEHVGKHRQVQDSDIPNLIYLQAIVKEVLRVHPPGPLLSWARLATHDVHVGKFLVPAGTTAMVNMWAITHDPTIWKNPWKFRPERFMEEDVPVMGSDLRLAPFGSGRRVCPGKSLGLATVQLWLARLLQQYKWVPTTSGKQVDLSECLKLSLELKTPLTCRAIVR</sequence>
<gene>
    <name evidence="10" type="ORF">OSB04_009134</name>
</gene>
<evidence type="ECO:0000313" key="10">
    <source>
        <dbReference type="EMBL" id="KAJ9563974.1"/>
    </source>
</evidence>
<comment type="cofactor">
    <cofactor evidence="1 8">
        <name>heme</name>
        <dbReference type="ChEBI" id="CHEBI:30413"/>
    </cofactor>
</comment>
<dbReference type="PRINTS" id="PR00385">
    <property type="entry name" value="P450"/>
</dbReference>
<proteinExistence type="inferred from homology"/>
<keyword evidence="6 8" id="KW-0408">Iron</keyword>
<dbReference type="InterPro" id="IPR036396">
    <property type="entry name" value="Cyt_P450_sf"/>
</dbReference>
<evidence type="ECO:0000256" key="3">
    <source>
        <dbReference type="ARBA" id="ARBA00022617"/>
    </source>
</evidence>
<feature type="binding site" description="axial binding residue" evidence="8">
    <location>
        <position position="457"/>
    </location>
    <ligand>
        <name>heme</name>
        <dbReference type="ChEBI" id="CHEBI:30413"/>
    </ligand>
    <ligandPart>
        <name>Fe</name>
        <dbReference type="ChEBI" id="CHEBI:18248"/>
    </ligandPart>
</feature>
<dbReference type="PRINTS" id="PR00463">
    <property type="entry name" value="EP450I"/>
</dbReference>
<evidence type="ECO:0000256" key="2">
    <source>
        <dbReference type="ARBA" id="ARBA00010617"/>
    </source>
</evidence>
<evidence type="ECO:0008006" key="12">
    <source>
        <dbReference type="Google" id="ProtNLM"/>
    </source>
</evidence>
<dbReference type="Proteomes" id="UP001172457">
    <property type="component" value="Chromosome 2"/>
</dbReference>
<keyword evidence="11" id="KW-1185">Reference proteome</keyword>
<comment type="similarity">
    <text evidence="2 9">Belongs to the cytochrome P450 family.</text>
</comment>
<reference evidence="10" key="1">
    <citation type="submission" date="2023-03" db="EMBL/GenBank/DDBJ databases">
        <title>Chromosome-scale reference genome and RAD-based genetic map of yellow starthistle (Centaurea solstitialis) reveal putative structural variation and QTLs associated with invader traits.</title>
        <authorList>
            <person name="Reatini B."/>
            <person name="Cang F.A."/>
            <person name="Jiang Q."/>
            <person name="Mckibben M.T.W."/>
            <person name="Barker M.S."/>
            <person name="Rieseberg L.H."/>
            <person name="Dlugosch K.M."/>
        </authorList>
    </citation>
    <scope>NUCLEOTIDE SEQUENCE</scope>
    <source>
        <strain evidence="10">CAN-66</strain>
        <tissue evidence="10">Leaf</tissue>
    </source>
</reference>
<name>A0AA38WTK0_9ASTR</name>
<evidence type="ECO:0000256" key="6">
    <source>
        <dbReference type="ARBA" id="ARBA00023004"/>
    </source>
</evidence>
<evidence type="ECO:0000256" key="4">
    <source>
        <dbReference type="ARBA" id="ARBA00022723"/>
    </source>
</evidence>
<evidence type="ECO:0000256" key="8">
    <source>
        <dbReference type="PIRSR" id="PIRSR602401-1"/>
    </source>
</evidence>
<dbReference type="PANTHER" id="PTHR47946:SF13">
    <property type="entry name" value="CYTOCHROME P450 FAMILY PROTEIN, EXPRESSED"/>
    <property type="match status" value="1"/>
</dbReference>
<keyword evidence="7 9" id="KW-0503">Monooxygenase</keyword>
<dbReference type="InterPro" id="IPR051996">
    <property type="entry name" value="Cytochrome_P450_78A"/>
</dbReference>
<dbReference type="InterPro" id="IPR002401">
    <property type="entry name" value="Cyt_P450_E_grp-I"/>
</dbReference>
<evidence type="ECO:0000256" key="1">
    <source>
        <dbReference type="ARBA" id="ARBA00001971"/>
    </source>
</evidence>
<dbReference type="Gene3D" id="1.10.630.10">
    <property type="entry name" value="Cytochrome P450"/>
    <property type="match status" value="1"/>
</dbReference>
<dbReference type="InterPro" id="IPR001128">
    <property type="entry name" value="Cyt_P450"/>
</dbReference>
<dbReference type="AlphaFoldDB" id="A0AA38WTK0"/>
<dbReference type="PANTHER" id="PTHR47946">
    <property type="entry name" value="CYTOCHROME P450 78A7-RELATED"/>
    <property type="match status" value="1"/>
</dbReference>
<accession>A0AA38WTK0</accession>
<keyword evidence="4 8" id="KW-0479">Metal-binding</keyword>
<evidence type="ECO:0000313" key="11">
    <source>
        <dbReference type="Proteomes" id="UP001172457"/>
    </source>
</evidence>
<dbReference type="GO" id="GO:0016705">
    <property type="term" value="F:oxidoreductase activity, acting on paired donors, with incorporation or reduction of molecular oxygen"/>
    <property type="evidence" value="ECO:0007669"/>
    <property type="project" value="InterPro"/>
</dbReference>
<comment type="caution">
    <text evidence="10">The sequence shown here is derived from an EMBL/GenBank/DDBJ whole genome shotgun (WGS) entry which is preliminary data.</text>
</comment>
<dbReference type="FunFam" id="1.10.630.10:FF:000016">
    <property type="entry name" value="Cytochrome P450 78A5"/>
    <property type="match status" value="1"/>
</dbReference>
<keyword evidence="5 9" id="KW-0560">Oxidoreductase</keyword>
<evidence type="ECO:0000256" key="9">
    <source>
        <dbReference type="RuleBase" id="RU000461"/>
    </source>
</evidence>
<dbReference type="PROSITE" id="PS00086">
    <property type="entry name" value="CYTOCHROME_P450"/>
    <property type="match status" value="1"/>
</dbReference>
<dbReference type="GO" id="GO:0005506">
    <property type="term" value="F:iron ion binding"/>
    <property type="evidence" value="ECO:0007669"/>
    <property type="project" value="InterPro"/>
</dbReference>
<dbReference type="Pfam" id="PF00067">
    <property type="entry name" value="p450"/>
    <property type="match status" value="1"/>
</dbReference>
<evidence type="ECO:0000256" key="5">
    <source>
        <dbReference type="ARBA" id="ARBA00023002"/>
    </source>
</evidence>
<dbReference type="InterPro" id="IPR017972">
    <property type="entry name" value="Cyt_P450_CS"/>
</dbReference>
<organism evidence="10 11">
    <name type="scientific">Centaurea solstitialis</name>
    <name type="common">yellow star-thistle</name>
    <dbReference type="NCBI Taxonomy" id="347529"/>
    <lineage>
        <taxon>Eukaryota</taxon>
        <taxon>Viridiplantae</taxon>
        <taxon>Streptophyta</taxon>
        <taxon>Embryophyta</taxon>
        <taxon>Tracheophyta</taxon>
        <taxon>Spermatophyta</taxon>
        <taxon>Magnoliopsida</taxon>
        <taxon>eudicotyledons</taxon>
        <taxon>Gunneridae</taxon>
        <taxon>Pentapetalae</taxon>
        <taxon>asterids</taxon>
        <taxon>campanulids</taxon>
        <taxon>Asterales</taxon>
        <taxon>Asteraceae</taxon>
        <taxon>Carduoideae</taxon>
        <taxon>Cardueae</taxon>
        <taxon>Centaureinae</taxon>
        <taxon>Centaurea</taxon>
    </lineage>
</organism>
<dbReference type="GO" id="GO:0020037">
    <property type="term" value="F:heme binding"/>
    <property type="evidence" value="ECO:0007669"/>
    <property type="project" value="InterPro"/>
</dbReference>
<evidence type="ECO:0000256" key="7">
    <source>
        <dbReference type="ARBA" id="ARBA00023033"/>
    </source>
</evidence>
<dbReference type="SUPFAM" id="SSF48264">
    <property type="entry name" value="Cytochrome P450"/>
    <property type="match status" value="1"/>
</dbReference>